<evidence type="ECO:0000256" key="7">
    <source>
        <dbReference type="ARBA" id="ARBA00022759"/>
    </source>
</evidence>
<dbReference type="PANTHER" id="PTHR10642:SF26">
    <property type="entry name" value="RIBONUCLEASE H1"/>
    <property type="match status" value="1"/>
</dbReference>
<keyword evidence="8" id="KW-0378">Hydrolase</keyword>
<dbReference type="GO" id="GO:0004523">
    <property type="term" value="F:RNA-DNA hybrid ribonuclease activity"/>
    <property type="evidence" value="ECO:0007669"/>
    <property type="project" value="UniProtKB-EC"/>
</dbReference>
<evidence type="ECO:0000256" key="8">
    <source>
        <dbReference type="ARBA" id="ARBA00022801"/>
    </source>
</evidence>
<dbReference type="InterPro" id="IPR050092">
    <property type="entry name" value="RNase_H"/>
</dbReference>
<dbReference type="STRING" id="50990.A0A4Y7PJ77"/>
<dbReference type="Proteomes" id="UP000294933">
    <property type="component" value="Unassembled WGS sequence"/>
</dbReference>
<evidence type="ECO:0000313" key="12">
    <source>
        <dbReference type="EMBL" id="TDL15138.1"/>
    </source>
</evidence>
<keyword evidence="13" id="KW-1185">Reference proteome</keyword>
<dbReference type="InterPro" id="IPR012337">
    <property type="entry name" value="RNaseH-like_sf"/>
</dbReference>
<dbReference type="AlphaFoldDB" id="A0A4Y7PJ77"/>
<dbReference type="GO" id="GO:0003676">
    <property type="term" value="F:nucleic acid binding"/>
    <property type="evidence" value="ECO:0007669"/>
    <property type="project" value="InterPro"/>
</dbReference>
<gene>
    <name evidence="12" type="ORF">BD410DRAFT_733109</name>
</gene>
<feature type="region of interest" description="Disordered" evidence="10">
    <location>
        <begin position="297"/>
        <end position="324"/>
    </location>
</feature>
<evidence type="ECO:0000256" key="1">
    <source>
        <dbReference type="ARBA" id="ARBA00000077"/>
    </source>
</evidence>
<name>A0A4Y7PJ77_9AGAM</name>
<evidence type="ECO:0000256" key="6">
    <source>
        <dbReference type="ARBA" id="ARBA00022723"/>
    </source>
</evidence>
<dbReference type="GO" id="GO:0046872">
    <property type="term" value="F:metal ion binding"/>
    <property type="evidence" value="ECO:0007669"/>
    <property type="project" value="UniProtKB-KW"/>
</dbReference>
<evidence type="ECO:0000256" key="9">
    <source>
        <dbReference type="ARBA" id="ARBA00022842"/>
    </source>
</evidence>
<comment type="catalytic activity">
    <reaction evidence="1">
        <text>Endonucleolytic cleavage to 5'-phosphomonoester.</text>
        <dbReference type="EC" id="3.1.26.4"/>
    </reaction>
</comment>
<dbReference type="InterPro" id="IPR011320">
    <property type="entry name" value="RNase_H1_N"/>
</dbReference>
<dbReference type="Gene3D" id="3.30.420.10">
    <property type="entry name" value="Ribonuclease H-like superfamily/Ribonuclease H"/>
    <property type="match status" value="1"/>
</dbReference>
<keyword evidence="6" id="KW-0479">Metal-binding</keyword>
<evidence type="ECO:0000256" key="4">
    <source>
        <dbReference type="ARBA" id="ARBA00012180"/>
    </source>
</evidence>
<dbReference type="Gene3D" id="3.40.970.10">
    <property type="entry name" value="Ribonuclease H1, N-terminal domain"/>
    <property type="match status" value="1"/>
</dbReference>
<evidence type="ECO:0000256" key="5">
    <source>
        <dbReference type="ARBA" id="ARBA00022722"/>
    </source>
</evidence>
<dbReference type="Pfam" id="PF01693">
    <property type="entry name" value="Cauli_VI"/>
    <property type="match status" value="1"/>
</dbReference>
<dbReference type="SUPFAM" id="SSF53098">
    <property type="entry name" value="Ribonuclease H-like"/>
    <property type="match status" value="1"/>
</dbReference>
<comment type="cofactor">
    <cofactor evidence="2">
        <name>Mg(2+)</name>
        <dbReference type="ChEBI" id="CHEBI:18420"/>
    </cofactor>
</comment>
<comment type="similarity">
    <text evidence="3">Belongs to the RNase H family.</text>
</comment>
<evidence type="ECO:0000256" key="10">
    <source>
        <dbReference type="SAM" id="MobiDB-lite"/>
    </source>
</evidence>
<reference evidence="12 13" key="1">
    <citation type="submission" date="2018-06" db="EMBL/GenBank/DDBJ databases">
        <title>A transcriptomic atlas of mushroom development highlights an independent origin of complex multicellularity.</title>
        <authorList>
            <consortium name="DOE Joint Genome Institute"/>
            <person name="Krizsan K."/>
            <person name="Almasi E."/>
            <person name="Merenyi Z."/>
            <person name="Sahu N."/>
            <person name="Viragh M."/>
            <person name="Koszo T."/>
            <person name="Mondo S."/>
            <person name="Kiss B."/>
            <person name="Balint B."/>
            <person name="Kues U."/>
            <person name="Barry K."/>
            <person name="Hegedus J.C."/>
            <person name="Henrissat B."/>
            <person name="Johnson J."/>
            <person name="Lipzen A."/>
            <person name="Ohm R."/>
            <person name="Nagy I."/>
            <person name="Pangilinan J."/>
            <person name="Yan J."/>
            <person name="Xiong Y."/>
            <person name="Grigoriev I.V."/>
            <person name="Hibbett D.S."/>
            <person name="Nagy L.G."/>
        </authorList>
    </citation>
    <scope>NUCLEOTIDE SEQUENCE [LARGE SCALE GENOMIC DNA]</scope>
    <source>
        <strain evidence="12 13">SZMC22713</strain>
    </source>
</reference>
<dbReference type="GO" id="GO:0043137">
    <property type="term" value="P:DNA replication, removal of RNA primer"/>
    <property type="evidence" value="ECO:0007669"/>
    <property type="project" value="TreeGrafter"/>
</dbReference>
<proteinExistence type="inferred from homology"/>
<dbReference type="CDD" id="cd09280">
    <property type="entry name" value="RNase_HI_eukaryote_like"/>
    <property type="match status" value="1"/>
</dbReference>
<dbReference type="InterPro" id="IPR036397">
    <property type="entry name" value="RNaseH_sf"/>
</dbReference>
<evidence type="ECO:0000256" key="2">
    <source>
        <dbReference type="ARBA" id="ARBA00001946"/>
    </source>
</evidence>
<dbReference type="FunFam" id="3.40.970.10:FF:000001">
    <property type="entry name" value="Ribonuclease H1"/>
    <property type="match status" value="1"/>
</dbReference>
<organism evidence="12 13">
    <name type="scientific">Rickenella mellea</name>
    <dbReference type="NCBI Taxonomy" id="50990"/>
    <lineage>
        <taxon>Eukaryota</taxon>
        <taxon>Fungi</taxon>
        <taxon>Dikarya</taxon>
        <taxon>Basidiomycota</taxon>
        <taxon>Agaricomycotina</taxon>
        <taxon>Agaricomycetes</taxon>
        <taxon>Hymenochaetales</taxon>
        <taxon>Rickenellaceae</taxon>
        <taxon>Rickenella</taxon>
    </lineage>
</organism>
<keyword evidence="7" id="KW-0255">Endonuclease</keyword>
<dbReference type="InterPro" id="IPR002156">
    <property type="entry name" value="RNaseH_domain"/>
</dbReference>
<dbReference type="PANTHER" id="PTHR10642">
    <property type="entry name" value="RIBONUCLEASE H1"/>
    <property type="match status" value="1"/>
</dbReference>
<dbReference type="EMBL" id="ML170288">
    <property type="protein sequence ID" value="TDL15138.1"/>
    <property type="molecule type" value="Genomic_DNA"/>
</dbReference>
<dbReference type="PROSITE" id="PS50879">
    <property type="entry name" value="RNASE_H_1"/>
    <property type="match status" value="1"/>
</dbReference>
<feature type="domain" description="RNase H type-1" evidence="11">
    <location>
        <begin position="95"/>
        <end position="243"/>
    </location>
</feature>
<dbReference type="OrthoDB" id="245563at2759"/>
<dbReference type="SUPFAM" id="SSF55658">
    <property type="entry name" value="L9 N-domain-like"/>
    <property type="match status" value="1"/>
</dbReference>
<dbReference type="VEuPathDB" id="FungiDB:BD410DRAFT_733109"/>
<evidence type="ECO:0000256" key="3">
    <source>
        <dbReference type="ARBA" id="ARBA00005300"/>
    </source>
</evidence>
<protein>
    <recommendedName>
        <fullName evidence="4">ribonuclease H</fullName>
        <ecNumber evidence="4">3.1.26.4</ecNumber>
    </recommendedName>
</protein>
<dbReference type="EC" id="3.1.26.4" evidence="4"/>
<feature type="compositionally biased region" description="Pro residues" evidence="10">
    <location>
        <begin position="309"/>
        <end position="321"/>
    </location>
</feature>
<accession>A0A4Y7PJ77</accession>
<sequence>MPASRTRGGFYAVQKGFAPGVYTSWDECAVQVNGYVGARHKKFKTLAEAQAFVDGTNTVKAALAVPDARHAPVASSSKLKPASSVQKRDSAAVEEAGWDVVYSDGACKGNGKAGSRAGIGIWWGPNDPRRARCPGDQTNNRAELIAVIRVLELTPLSKTPLMIKTDSKYTIMCIEQWIKKWQTNNWHTASGDPVKNAPVIRYLAALIDDRARSGQKVCFRHVKGHAGIEGNEGADAEANSGAVLPVVAERDWVGLREGLERCGEGGCGVSVPFSRMNTHFCLSCLILLQVDNREVEAGSSTTKPSVAGEPPPPPPPPPPPGDFEDFEVTQFHFLPFRNRISFSYSVYISGRRFFESRGARGRA</sequence>
<dbReference type="Pfam" id="PF00075">
    <property type="entry name" value="RNase_H"/>
    <property type="match status" value="1"/>
</dbReference>
<evidence type="ECO:0000313" key="13">
    <source>
        <dbReference type="Proteomes" id="UP000294933"/>
    </source>
</evidence>
<dbReference type="InterPro" id="IPR037056">
    <property type="entry name" value="RNase_H1_N_sf"/>
</dbReference>
<keyword evidence="5" id="KW-0540">Nuclease</keyword>
<evidence type="ECO:0000259" key="11">
    <source>
        <dbReference type="PROSITE" id="PS50879"/>
    </source>
</evidence>
<dbReference type="InterPro" id="IPR009027">
    <property type="entry name" value="Ribosomal_bL9/RNase_H1_N"/>
</dbReference>
<keyword evidence="9" id="KW-0460">Magnesium</keyword>